<evidence type="ECO:0000313" key="2">
    <source>
        <dbReference type="EMBL" id="CAC5368226.1"/>
    </source>
</evidence>
<feature type="compositionally biased region" description="Polar residues" evidence="1">
    <location>
        <begin position="77"/>
        <end position="87"/>
    </location>
</feature>
<organism evidence="2 3">
    <name type="scientific">Mytilus coruscus</name>
    <name type="common">Sea mussel</name>
    <dbReference type="NCBI Taxonomy" id="42192"/>
    <lineage>
        <taxon>Eukaryota</taxon>
        <taxon>Metazoa</taxon>
        <taxon>Spiralia</taxon>
        <taxon>Lophotrochozoa</taxon>
        <taxon>Mollusca</taxon>
        <taxon>Bivalvia</taxon>
        <taxon>Autobranchia</taxon>
        <taxon>Pteriomorphia</taxon>
        <taxon>Mytilida</taxon>
        <taxon>Mytiloidea</taxon>
        <taxon>Mytilidae</taxon>
        <taxon>Mytilinae</taxon>
        <taxon>Mytilus</taxon>
    </lineage>
</organism>
<accession>A0A6J8AJV5</accession>
<dbReference type="OrthoDB" id="10348351at2759"/>
<sequence length="194" mass="22197">MSLFTEKLNRNVNDNISKTLQNKIDPITDTLQKINENSITATKALQVAGTKLSDNTRTNREVTKTLESIAKTLNSDKQYSSANSANNPVKRKSTHSKESIPNIEVTNRYSSLADVDESEQTGNFQFQHESPHILETKKALILGNLHVRYIRTDNFLQGCTVHKYTSYSMSEMKTNYMNWTQIMIAYFFMCIQMI</sequence>
<feature type="region of interest" description="Disordered" evidence="1">
    <location>
        <begin position="77"/>
        <end position="103"/>
    </location>
</feature>
<name>A0A6J8AJV5_MYTCO</name>
<evidence type="ECO:0000313" key="3">
    <source>
        <dbReference type="Proteomes" id="UP000507470"/>
    </source>
</evidence>
<protein>
    <submittedName>
        <fullName evidence="2">Uncharacterized protein</fullName>
    </submittedName>
</protein>
<evidence type="ECO:0000256" key="1">
    <source>
        <dbReference type="SAM" id="MobiDB-lite"/>
    </source>
</evidence>
<keyword evidence="3" id="KW-1185">Reference proteome</keyword>
<dbReference type="AlphaFoldDB" id="A0A6J8AJV5"/>
<dbReference type="Proteomes" id="UP000507470">
    <property type="component" value="Unassembled WGS sequence"/>
</dbReference>
<gene>
    <name evidence="2" type="ORF">MCOR_7838</name>
</gene>
<reference evidence="2 3" key="1">
    <citation type="submission" date="2020-06" db="EMBL/GenBank/DDBJ databases">
        <authorList>
            <person name="Li R."/>
            <person name="Bekaert M."/>
        </authorList>
    </citation>
    <scope>NUCLEOTIDE SEQUENCE [LARGE SCALE GENOMIC DNA]</scope>
    <source>
        <strain evidence="3">wild</strain>
    </source>
</reference>
<dbReference type="EMBL" id="CACVKT020001460">
    <property type="protein sequence ID" value="CAC5368226.1"/>
    <property type="molecule type" value="Genomic_DNA"/>
</dbReference>
<proteinExistence type="predicted"/>